<dbReference type="InterPro" id="IPR013098">
    <property type="entry name" value="Ig_I-set"/>
</dbReference>
<dbReference type="Proteomes" id="UP000314982">
    <property type="component" value="Unassembled WGS sequence"/>
</dbReference>
<organism evidence="5 6">
    <name type="scientific">Hucho hucho</name>
    <name type="common">huchen</name>
    <dbReference type="NCBI Taxonomy" id="62062"/>
    <lineage>
        <taxon>Eukaryota</taxon>
        <taxon>Metazoa</taxon>
        <taxon>Chordata</taxon>
        <taxon>Craniata</taxon>
        <taxon>Vertebrata</taxon>
        <taxon>Euteleostomi</taxon>
        <taxon>Actinopterygii</taxon>
        <taxon>Neopterygii</taxon>
        <taxon>Teleostei</taxon>
        <taxon>Protacanthopterygii</taxon>
        <taxon>Salmoniformes</taxon>
        <taxon>Salmonidae</taxon>
        <taxon>Salmoninae</taxon>
        <taxon>Hucho</taxon>
    </lineage>
</organism>
<dbReference type="InterPro" id="IPR036179">
    <property type="entry name" value="Ig-like_dom_sf"/>
</dbReference>
<dbReference type="SMART" id="SM00409">
    <property type="entry name" value="IG"/>
    <property type="match status" value="2"/>
</dbReference>
<dbReference type="InterPro" id="IPR013783">
    <property type="entry name" value="Ig-like_fold"/>
</dbReference>
<dbReference type="GO" id="GO:0055013">
    <property type="term" value="P:cardiac muscle cell development"/>
    <property type="evidence" value="ECO:0007669"/>
    <property type="project" value="UniProtKB-ARBA"/>
</dbReference>
<dbReference type="SUPFAM" id="SSF48726">
    <property type="entry name" value="Immunoglobulin"/>
    <property type="match status" value="1"/>
</dbReference>
<dbReference type="Pfam" id="PF00041">
    <property type="entry name" value="fn3"/>
    <property type="match status" value="3"/>
</dbReference>
<dbReference type="FunFam" id="2.60.40.10:FF:002172">
    <property type="entry name" value="Myomesin 1a (skelemin)"/>
    <property type="match status" value="1"/>
</dbReference>
<dbReference type="Pfam" id="PF07679">
    <property type="entry name" value="I-set"/>
    <property type="match status" value="1"/>
</dbReference>
<keyword evidence="6" id="KW-1185">Reference proteome</keyword>
<dbReference type="PROSITE" id="PS50835">
    <property type="entry name" value="IG_LIKE"/>
    <property type="match status" value="1"/>
</dbReference>
<dbReference type="InterPro" id="IPR003598">
    <property type="entry name" value="Ig_sub2"/>
</dbReference>
<protein>
    <submittedName>
        <fullName evidence="5">Myomesin 3</fullName>
    </submittedName>
</protein>
<evidence type="ECO:0000256" key="1">
    <source>
        <dbReference type="ARBA" id="ARBA00022737"/>
    </source>
</evidence>
<feature type="domain" description="Fibronectin type-III" evidence="4">
    <location>
        <begin position="36"/>
        <end position="131"/>
    </location>
</feature>
<dbReference type="InterPro" id="IPR003599">
    <property type="entry name" value="Ig_sub"/>
</dbReference>
<dbReference type="PROSITE" id="PS50853">
    <property type="entry name" value="FN3"/>
    <property type="match status" value="3"/>
</dbReference>
<evidence type="ECO:0000259" key="3">
    <source>
        <dbReference type="PROSITE" id="PS50835"/>
    </source>
</evidence>
<keyword evidence="1" id="KW-0677">Repeat</keyword>
<proteinExistence type="predicted"/>
<keyword evidence="2" id="KW-0393">Immunoglobulin domain</keyword>
<dbReference type="Gene3D" id="2.60.40.10">
    <property type="entry name" value="Immunoglobulins"/>
    <property type="match status" value="7"/>
</dbReference>
<accession>A0A4W5MM65</accession>
<dbReference type="CDD" id="cd00063">
    <property type="entry name" value="FN3"/>
    <property type="match status" value="4"/>
</dbReference>
<reference evidence="5" key="3">
    <citation type="submission" date="2025-09" db="UniProtKB">
        <authorList>
            <consortium name="Ensembl"/>
        </authorList>
    </citation>
    <scope>IDENTIFICATION</scope>
</reference>
<dbReference type="SUPFAM" id="SSF49265">
    <property type="entry name" value="Fibronectin type III"/>
    <property type="match status" value="2"/>
</dbReference>
<dbReference type="InterPro" id="IPR036116">
    <property type="entry name" value="FN3_sf"/>
</dbReference>
<dbReference type="SMART" id="SM00408">
    <property type="entry name" value="IGc2"/>
    <property type="match status" value="1"/>
</dbReference>
<dbReference type="InterPro" id="IPR003961">
    <property type="entry name" value="FN3_dom"/>
</dbReference>
<evidence type="ECO:0000259" key="4">
    <source>
        <dbReference type="PROSITE" id="PS50853"/>
    </source>
</evidence>
<feature type="domain" description="Fibronectin type-III" evidence="4">
    <location>
        <begin position="232"/>
        <end position="331"/>
    </location>
</feature>
<dbReference type="InterPro" id="IPR050964">
    <property type="entry name" value="Striated_Muscle_Regulatory"/>
</dbReference>
<name>A0A4W5MM65_9TELE</name>
<evidence type="ECO:0000256" key="2">
    <source>
        <dbReference type="ARBA" id="ARBA00023319"/>
    </source>
</evidence>
<feature type="domain" description="Fibronectin type-III" evidence="4">
    <location>
        <begin position="134"/>
        <end position="224"/>
    </location>
</feature>
<dbReference type="GeneTree" id="ENSGT00940000158669"/>
<dbReference type="InterPro" id="IPR007110">
    <property type="entry name" value="Ig-like_dom"/>
</dbReference>
<evidence type="ECO:0000313" key="6">
    <source>
        <dbReference type="Proteomes" id="UP000314982"/>
    </source>
</evidence>
<dbReference type="FunFam" id="2.60.40.10:FF:000107">
    <property type="entry name" value="Myosin, light chain kinase a"/>
    <property type="match status" value="1"/>
</dbReference>
<dbReference type="Ensembl" id="ENSHHUT00000041074.1">
    <property type="protein sequence ID" value="ENSHHUP00000039532.1"/>
    <property type="gene ID" value="ENSHHUG00000024508.1"/>
</dbReference>
<dbReference type="SMART" id="SM00060">
    <property type="entry name" value="FN3"/>
    <property type="match status" value="3"/>
</dbReference>
<dbReference type="PANTHER" id="PTHR13817:SF89">
    <property type="entry name" value="MYOMESIN-3"/>
    <property type="match status" value="1"/>
</dbReference>
<evidence type="ECO:0000313" key="5">
    <source>
        <dbReference type="Ensembl" id="ENSHHUP00000039532.1"/>
    </source>
</evidence>
<sequence length="747" mass="83525">MFDLQKGNSYCFRVRSVNKFGVSEPSEPSLPISLGQPQATSVLAIRDTDSAVLLQWQEPNEKEGILGYYLYYSEAGKQEWRTVNNKPTTNTKFTVHGLKSKKEYVFRVKSVGQAGNSIYSNESPPILVKAALIAPSPSSAIALLLCTGSEMILTWRAPANNGGDPVRGYYLDQKDKDNCKHFVLSYLQVCNLDGGHYYQFRVFAANVVGVGKPSEPSEAFLCEEWTMPEPGCPYDLEFREVRHNSLVLLWAVPLYEGQQGPITGYLVELSEGDQSQSWTAVNEEPIADTFLKVTGLQAGQTYRLRVCAFNKAGMGIPSLPSELIRAQTQPGTRDIEIGVDNDGFIFLAFEATEITEKSTFVWSKNYKKAIEAGRASVLWENNRYCNLVCMYACVCLLQKEKKVTLIALRSKWQVEVSEKGNVRLWMQTESLSNAAELRLILNDREISSTAHKINFDKASGLIEILFDQLSKDDEGSYTAQLCDGRAKNQFTLVLVDESESIWSPKLITGMFILPNRAERNQTVCPVNCQYPNEDILSQTIISLSLTFSSICGTALSAGPVRIQCTAMGFKLYCSLKYYISYMKTSWHFKIDQLERCKPGSSMQKLWVEVFAPTENDKGKYTLEMFDGQEKHTRSLDLSGQDRARVTKGLPDVVAIMENKSLCLTCFTDGDPAPEMFWLRNDKGIVSGGQFNIANENKCSTLTVNNVTSKDTGNYSIFVRNQYGTQTVNVTVSVYKHGEKPPPDAVEM</sequence>
<dbReference type="PANTHER" id="PTHR13817">
    <property type="entry name" value="TITIN"/>
    <property type="match status" value="1"/>
</dbReference>
<feature type="domain" description="Ig-like" evidence="3">
    <location>
        <begin position="657"/>
        <end position="732"/>
    </location>
</feature>
<dbReference type="FunFam" id="2.60.40.10:FF:000179">
    <property type="entry name" value="Myomesin 2"/>
    <property type="match status" value="1"/>
</dbReference>
<dbReference type="PRINTS" id="PR00014">
    <property type="entry name" value="FNTYPEIII"/>
</dbReference>
<reference evidence="5" key="2">
    <citation type="submission" date="2025-08" db="UniProtKB">
        <authorList>
            <consortium name="Ensembl"/>
        </authorList>
    </citation>
    <scope>IDENTIFICATION</scope>
</reference>
<dbReference type="GO" id="GO:0003007">
    <property type="term" value="P:heart morphogenesis"/>
    <property type="evidence" value="ECO:0007669"/>
    <property type="project" value="UniProtKB-ARBA"/>
</dbReference>
<reference evidence="6" key="1">
    <citation type="submission" date="2018-06" db="EMBL/GenBank/DDBJ databases">
        <title>Genome assembly of Danube salmon.</title>
        <authorList>
            <person name="Macqueen D.J."/>
            <person name="Gundappa M.K."/>
        </authorList>
    </citation>
    <scope>NUCLEOTIDE SEQUENCE [LARGE SCALE GENOMIC DNA]</scope>
</reference>
<dbReference type="AlphaFoldDB" id="A0A4W5MM65"/>